<dbReference type="Proteomes" id="UP001328107">
    <property type="component" value="Unassembled WGS sequence"/>
</dbReference>
<feature type="non-terminal residue" evidence="1">
    <location>
        <position position="1"/>
    </location>
</feature>
<comment type="caution">
    <text evidence="1">The sequence shown here is derived from an EMBL/GenBank/DDBJ whole genome shotgun (WGS) entry which is preliminary data.</text>
</comment>
<protein>
    <recommendedName>
        <fullName evidence="3">Insulin-like domain-containing protein</fullName>
    </recommendedName>
</protein>
<proteinExistence type="predicted"/>
<accession>A0AAN4Z6H6</accession>
<organism evidence="1 2">
    <name type="scientific">Pristionchus mayeri</name>
    <dbReference type="NCBI Taxonomy" id="1317129"/>
    <lineage>
        <taxon>Eukaryota</taxon>
        <taxon>Metazoa</taxon>
        <taxon>Ecdysozoa</taxon>
        <taxon>Nematoda</taxon>
        <taxon>Chromadorea</taxon>
        <taxon>Rhabditida</taxon>
        <taxon>Rhabditina</taxon>
        <taxon>Diplogasteromorpha</taxon>
        <taxon>Diplogasteroidea</taxon>
        <taxon>Neodiplogasteridae</taxon>
        <taxon>Pristionchus</taxon>
    </lineage>
</organism>
<evidence type="ECO:0008006" key="3">
    <source>
        <dbReference type="Google" id="ProtNLM"/>
    </source>
</evidence>
<dbReference type="EMBL" id="BTRK01000001">
    <property type="protein sequence ID" value="GMR34019.1"/>
    <property type="molecule type" value="Genomic_DNA"/>
</dbReference>
<evidence type="ECO:0000313" key="2">
    <source>
        <dbReference type="Proteomes" id="UP001328107"/>
    </source>
</evidence>
<evidence type="ECO:0000313" key="1">
    <source>
        <dbReference type="EMBL" id="GMR34019.1"/>
    </source>
</evidence>
<name>A0AAN4Z6H6_9BILA</name>
<sequence length="118" mass="13283">FLVDWKKNKFQNMLRFATFALLILTSAILSAPNHKHHRDDERLKLLLNLAPDAKFAICGVKLGYLVGILAEQPCPASSSSSLMEVIEDERLAKHCCDGLCTLRRLKHRLCLSSSAYEI</sequence>
<keyword evidence="2" id="KW-1185">Reference proteome</keyword>
<reference evidence="2" key="1">
    <citation type="submission" date="2022-10" db="EMBL/GenBank/DDBJ databases">
        <title>Genome assembly of Pristionchus species.</title>
        <authorList>
            <person name="Yoshida K."/>
            <person name="Sommer R.J."/>
        </authorList>
    </citation>
    <scope>NUCLEOTIDE SEQUENCE [LARGE SCALE GENOMIC DNA]</scope>
    <source>
        <strain evidence="2">RS5460</strain>
    </source>
</reference>
<dbReference type="AlphaFoldDB" id="A0AAN4Z6H6"/>
<gene>
    <name evidence="1" type="ORF">PMAYCL1PPCAC_04214</name>
</gene>